<dbReference type="AlphaFoldDB" id="A0A318KSZ6"/>
<feature type="region of interest" description="Disordered" evidence="1">
    <location>
        <begin position="1"/>
        <end position="37"/>
    </location>
</feature>
<feature type="region of interest" description="Disordered" evidence="1">
    <location>
        <begin position="201"/>
        <end position="228"/>
    </location>
</feature>
<evidence type="ECO:0000256" key="1">
    <source>
        <dbReference type="SAM" id="MobiDB-lite"/>
    </source>
</evidence>
<evidence type="ECO:0000313" key="2">
    <source>
        <dbReference type="EMBL" id="PXX66607.1"/>
    </source>
</evidence>
<dbReference type="Proteomes" id="UP000247569">
    <property type="component" value="Unassembled WGS sequence"/>
</dbReference>
<dbReference type="EMBL" id="QJKF01000003">
    <property type="protein sequence ID" value="PXX66607.1"/>
    <property type="molecule type" value="Genomic_DNA"/>
</dbReference>
<proteinExistence type="predicted"/>
<comment type="caution">
    <text evidence="2">The sequence shown here is derived from an EMBL/GenBank/DDBJ whole genome shotgun (WGS) entry which is preliminary data.</text>
</comment>
<name>A0A318KSZ6_9NOCA</name>
<keyword evidence="3" id="KW-1185">Reference proteome</keyword>
<evidence type="ECO:0000313" key="3">
    <source>
        <dbReference type="Proteomes" id="UP000247569"/>
    </source>
</evidence>
<feature type="compositionally biased region" description="Basic and acidic residues" evidence="1">
    <location>
        <begin position="1"/>
        <end position="20"/>
    </location>
</feature>
<gene>
    <name evidence="2" type="ORF">DFR70_103356</name>
</gene>
<accession>A0A318KSZ6</accession>
<reference evidence="2 3" key="1">
    <citation type="submission" date="2018-05" db="EMBL/GenBank/DDBJ databases">
        <title>Genomic Encyclopedia of Type Strains, Phase IV (KMG-IV): sequencing the most valuable type-strain genomes for metagenomic binning, comparative biology and taxonomic classification.</title>
        <authorList>
            <person name="Goeker M."/>
        </authorList>
    </citation>
    <scope>NUCLEOTIDE SEQUENCE [LARGE SCALE GENOMIC DNA]</scope>
    <source>
        <strain evidence="2 3">DSM 44704</strain>
    </source>
</reference>
<protein>
    <submittedName>
        <fullName evidence="2">Uncharacterized protein</fullName>
    </submittedName>
</protein>
<sequence length="243" mass="26759">MRIDSSPRGATDRHRREQRCAARSSAQEGSAGIDGAHCRRPVPLRAIGVGLQVQMESQGAIDLGQQRGRQPAEHTADSFHRYGANLFGLCLGRNPKTRNVFQEHLEGETLSVLLVIRMLVMARRVARRLAPSLLPMTAGHGCLPHGREPDQVCQHRIAAAHRPGHRRRQAPRVVPRHPPTIVPRLVRTRPRSRGFATARLPHGLRPISPTGRVGGPLRRASPCLRPTGSHSAPYPCYELESVG</sequence>
<organism evidence="2 3">
    <name type="scientific">Nocardia tenerifensis</name>
    <dbReference type="NCBI Taxonomy" id="228006"/>
    <lineage>
        <taxon>Bacteria</taxon>
        <taxon>Bacillati</taxon>
        <taxon>Actinomycetota</taxon>
        <taxon>Actinomycetes</taxon>
        <taxon>Mycobacteriales</taxon>
        <taxon>Nocardiaceae</taxon>
        <taxon>Nocardia</taxon>
    </lineage>
</organism>